<dbReference type="InterPro" id="IPR050250">
    <property type="entry name" value="Macrolide_Exporter_MacB"/>
</dbReference>
<dbReference type="EMBL" id="CP027860">
    <property type="protein sequence ID" value="AVP97129.1"/>
    <property type="molecule type" value="Genomic_DNA"/>
</dbReference>
<keyword evidence="10" id="KW-1185">Reference proteome</keyword>
<feature type="transmembrane region" description="Helical" evidence="6">
    <location>
        <begin position="31"/>
        <end position="48"/>
    </location>
</feature>
<protein>
    <recommendedName>
        <fullName evidence="11">ABC transporter permease</fullName>
    </recommendedName>
</protein>
<dbReference type="Pfam" id="PF12704">
    <property type="entry name" value="MacB_PCD"/>
    <property type="match status" value="1"/>
</dbReference>
<keyword evidence="4 6" id="KW-1133">Transmembrane helix</keyword>
<evidence type="ECO:0000256" key="4">
    <source>
        <dbReference type="ARBA" id="ARBA00022989"/>
    </source>
</evidence>
<dbReference type="GO" id="GO:0022857">
    <property type="term" value="F:transmembrane transporter activity"/>
    <property type="evidence" value="ECO:0007669"/>
    <property type="project" value="TreeGrafter"/>
</dbReference>
<dbReference type="PANTHER" id="PTHR30572">
    <property type="entry name" value="MEMBRANE COMPONENT OF TRANSPORTER-RELATED"/>
    <property type="match status" value="1"/>
</dbReference>
<feature type="transmembrane region" description="Helical" evidence="6">
    <location>
        <begin position="7"/>
        <end position="25"/>
    </location>
</feature>
<feature type="domain" description="MacB-like periplasmic core" evidence="8">
    <location>
        <begin position="72"/>
        <end position="277"/>
    </location>
</feature>
<keyword evidence="3 6" id="KW-0812">Transmembrane</keyword>
<reference evidence="9 10" key="1">
    <citation type="submission" date="2018-03" db="EMBL/GenBank/DDBJ databases">
        <title>Ahniella affigens gen. nov., sp. nov., a gammaproteobacterium isolated from sandy soil near a stream.</title>
        <authorList>
            <person name="Ko Y."/>
            <person name="Kim J.-H."/>
        </authorList>
    </citation>
    <scope>NUCLEOTIDE SEQUENCE [LARGE SCALE GENOMIC DNA]</scope>
    <source>
        <strain evidence="9 10">D13</strain>
    </source>
</reference>
<feature type="transmembrane region" description="Helical" evidence="6">
    <location>
        <begin position="303"/>
        <end position="330"/>
    </location>
</feature>
<proteinExistence type="predicted"/>
<gene>
    <name evidence="9" type="ORF">C7S18_07955</name>
</gene>
<sequence>MNRLKEFLIKVAILLILIMLLAIWVILPWTFAVGLLALVALWLGLTRMGRQTWAITQIGLSTLPQRIGISSVIVVGIAGVVGVLVAMLAMSEGFRQTLAPSGSDDNAIILRGGSRVEVNSVVTREQVALISSLPGIARDTGNQALISAEMSQIATFFKKSDGLEANAQIRGVAESSWTIRPHINLIAGRRFETGKRELVVGKGASDEFQGLELGNVVELSNQDWTVVGIFQSGNAHDSELWADATTLAAAYGRQAYQSVTVKLTGAEGLAQLKAALDDDPRLKLDAETTRNYFVKQSEGLTQLITALGTIIGAIMAFGAVFGALNTMYAAVAGRAREIGTLRALGFKGLPVVVAIMIETMVLAAAGGVLGAALAWVFFNGYSVSTLSENFSQIVFQFRVTPELLWTGMKWALGIGLIGGSFPAIRAARMHITEALRQA</sequence>
<dbReference type="InterPro" id="IPR003838">
    <property type="entry name" value="ABC3_permease_C"/>
</dbReference>
<dbReference type="Proteomes" id="UP000241074">
    <property type="component" value="Chromosome"/>
</dbReference>
<keyword evidence="2" id="KW-1003">Cell membrane</keyword>
<dbReference type="KEGG" id="xba:C7S18_07955"/>
<feature type="transmembrane region" description="Helical" evidence="6">
    <location>
        <begin position="69"/>
        <end position="90"/>
    </location>
</feature>
<evidence type="ECO:0000256" key="3">
    <source>
        <dbReference type="ARBA" id="ARBA00022692"/>
    </source>
</evidence>
<organism evidence="9 10">
    <name type="scientific">Ahniella affigens</name>
    <dbReference type="NCBI Taxonomy" id="2021234"/>
    <lineage>
        <taxon>Bacteria</taxon>
        <taxon>Pseudomonadati</taxon>
        <taxon>Pseudomonadota</taxon>
        <taxon>Gammaproteobacteria</taxon>
        <taxon>Lysobacterales</taxon>
        <taxon>Rhodanobacteraceae</taxon>
        <taxon>Ahniella</taxon>
    </lineage>
</organism>
<evidence type="ECO:0000256" key="2">
    <source>
        <dbReference type="ARBA" id="ARBA00022475"/>
    </source>
</evidence>
<evidence type="ECO:0000259" key="7">
    <source>
        <dbReference type="Pfam" id="PF02687"/>
    </source>
</evidence>
<evidence type="ECO:0000313" key="10">
    <source>
        <dbReference type="Proteomes" id="UP000241074"/>
    </source>
</evidence>
<keyword evidence="5 6" id="KW-0472">Membrane</keyword>
<comment type="subcellular location">
    <subcellularLocation>
        <location evidence="1">Cell membrane</location>
        <topology evidence="1">Multi-pass membrane protein</topology>
    </subcellularLocation>
</comment>
<evidence type="ECO:0000313" key="9">
    <source>
        <dbReference type="EMBL" id="AVP97129.1"/>
    </source>
</evidence>
<dbReference type="AlphaFoldDB" id="A0A2P1PQM4"/>
<feature type="transmembrane region" description="Helical" evidence="6">
    <location>
        <begin position="410"/>
        <end position="427"/>
    </location>
</feature>
<evidence type="ECO:0000256" key="5">
    <source>
        <dbReference type="ARBA" id="ARBA00023136"/>
    </source>
</evidence>
<feature type="domain" description="ABC3 transporter permease C-terminal" evidence="7">
    <location>
        <begin position="310"/>
        <end position="430"/>
    </location>
</feature>
<dbReference type="PANTHER" id="PTHR30572:SF15">
    <property type="entry name" value="ABC TRANSPORTER PERMEASE"/>
    <property type="match status" value="1"/>
</dbReference>
<dbReference type="GO" id="GO:0005886">
    <property type="term" value="C:plasma membrane"/>
    <property type="evidence" value="ECO:0007669"/>
    <property type="project" value="UniProtKB-SubCell"/>
</dbReference>
<reference evidence="9 10" key="2">
    <citation type="submission" date="2018-03" db="EMBL/GenBank/DDBJ databases">
        <authorList>
            <person name="Keele B.F."/>
        </authorList>
    </citation>
    <scope>NUCLEOTIDE SEQUENCE [LARGE SCALE GENOMIC DNA]</scope>
    <source>
        <strain evidence="9 10">D13</strain>
    </source>
</reference>
<evidence type="ECO:0000259" key="8">
    <source>
        <dbReference type="Pfam" id="PF12704"/>
    </source>
</evidence>
<evidence type="ECO:0008006" key="11">
    <source>
        <dbReference type="Google" id="ProtNLM"/>
    </source>
</evidence>
<evidence type="ECO:0000256" key="1">
    <source>
        <dbReference type="ARBA" id="ARBA00004651"/>
    </source>
</evidence>
<dbReference type="InterPro" id="IPR025857">
    <property type="entry name" value="MacB_PCD"/>
</dbReference>
<accession>A0A2P1PQM4</accession>
<dbReference type="OrthoDB" id="241967at2"/>
<dbReference type="RefSeq" id="WP_106891053.1">
    <property type="nucleotide sequence ID" value="NZ_CP027860.1"/>
</dbReference>
<name>A0A2P1PQM4_9GAMM</name>
<evidence type="ECO:0000256" key="6">
    <source>
        <dbReference type="SAM" id="Phobius"/>
    </source>
</evidence>
<feature type="transmembrane region" description="Helical" evidence="6">
    <location>
        <begin position="351"/>
        <end position="378"/>
    </location>
</feature>
<dbReference type="Pfam" id="PF02687">
    <property type="entry name" value="FtsX"/>
    <property type="match status" value="1"/>
</dbReference>